<keyword evidence="1" id="KW-0812">Transmembrane</keyword>
<gene>
    <name evidence="2" type="ORF">QNI29_06375</name>
</gene>
<sequence>MAQSKVHSKIFLWLSIISSLFFITLKFFQWKLVEMFTVFVMPFVWLFLYIFFLVVFILSIIRLFKKKEWKPLFIQAITIVLLLFIPFNQVALNVDFKLNKSERNEVISKIQDGTYKPNVSHNNSLIHLPDDYTDLSKGGGDIIVEKDGEDYSILFFTFRGVLDNFSGFVFSPNDKKPHAHLFGGDFKEVVKMEENWYFVSSS</sequence>
<keyword evidence="1" id="KW-1133">Transmembrane helix</keyword>
<protein>
    <submittedName>
        <fullName evidence="2">Uncharacterized protein</fullName>
    </submittedName>
</protein>
<proteinExistence type="predicted"/>
<accession>A0ABY8V209</accession>
<dbReference type="RefSeq" id="WP_231418102.1">
    <property type="nucleotide sequence ID" value="NZ_CP126446.1"/>
</dbReference>
<evidence type="ECO:0000313" key="3">
    <source>
        <dbReference type="Proteomes" id="UP001236652"/>
    </source>
</evidence>
<name>A0ABY8V209_9BACI</name>
<reference evidence="2 3" key="1">
    <citation type="submission" date="2023-05" db="EMBL/GenBank/DDBJ databases">
        <title>Comparative genomics reveals the evidence of polycyclic aromatic hydrocarbons degradation in moderately halophilic genus Pontibacillus.</title>
        <authorList>
            <person name="Yang H."/>
            <person name="Qian Z."/>
        </authorList>
    </citation>
    <scope>NUCLEOTIDE SEQUENCE [LARGE SCALE GENOMIC DNA]</scope>
    <source>
        <strain evidence="3">HN14</strain>
    </source>
</reference>
<evidence type="ECO:0000313" key="2">
    <source>
        <dbReference type="EMBL" id="WIF99282.1"/>
    </source>
</evidence>
<keyword evidence="3" id="KW-1185">Reference proteome</keyword>
<feature type="transmembrane region" description="Helical" evidence="1">
    <location>
        <begin position="36"/>
        <end position="60"/>
    </location>
</feature>
<keyword evidence="1" id="KW-0472">Membrane</keyword>
<evidence type="ECO:0000256" key="1">
    <source>
        <dbReference type="SAM" id="Phobius"/>
    </source>
</evidence>
<dbReference type="EMBL" id="CP126446">
    <property type="protein sequence ID" value="WIF99282.1"/>
    <property type="molecule type" value="Genomic_DNA"/>
</dbReference>
<organism evidence="2 3">
    <name type="scientific">Pontibacillus chungwhensis</name>
    <dbReference type="NCBI Taxonomy" id="265426"/>
    <lineage>
        <taxon>Bacteria</taxon>
        <taxon>Bacillati</taxon>
        <taxon>Bacillota</taxon>
        <taxon>Bacilli</taxon>
        <taxon>Bacillales</taxon>
        <taxon>Bacillaceae</taxon>
        <taxon>Pontibacillus</taxon>
    </lineage>
</organism>
<feature type="transmembrane region" description="Helical" evidence="1">
    <location>
        <begin position="72"/>
        <end position="92"/>
    </location>
</feature>
<dbReference type="Proteomes" id="UP001236652">
    <property type="component" value="Chromosome"/>
</dbReference>
<feature type="transmembrane region" description="Helical" evidence="1">
    <location>
        <begin position="12"/>
        <end position="30"/>
    </location>
</feature>